<gene>
    <name evidence="1" type="ORF">BpHYR1_022025</name>
</gene>
<keyword evidence="2" id="KW-1185">Reference proteome</keyword>
<organism evidence="1 2">
    <name type="scientific">Brachionus plicatilis</name>
    <name type="common">Marine rotifer</name>
    <name type="synonym">Brachionus muelleri</name>
    <dbReference type="NCBI Taxonomy" id="10195"/>
    <lineage>
        <taxon>Eukaryota</taxon>
        <taxon>Metazoa</taxon>
        <taxon>Spiralia</taxon>
        <taxon>Gnathifera</taxon>
        <taxon>Rotifera</taxon>
        <taxon>Eurotatoria</taxon>
        <taxon>Monogononta</taxon>
        <taxon>Pseudotrocha</taxon>
        <taxon>Ploima</taxon>
        <taxon>Brachionidae</taxon>
        <taxon>Brachionus</taxon>
    </lineage>
</organism>
<sequence length="63" mass="7228">MSHFKKNSKIGTSWYKASFSFLLQEIKEFPAKLTGFDWVIIAALMTKSRSNLCQVGDLTQKKK</sequence>
<dbReference type="EMBL" id="REGN01009851">
    <property type="protein sequence ID" value="RNA00252.1"/>
    <property type="molecule type" value="Genomic_DNA"/>
</dbReference>
<reference evidence="1 2" key="1">
    <citation type="journal article" date="2018" name="Sci. Rep.">
        <title>Genomic signatures of local adaptation to the degree of environmental predictability in rotifers.</title>
        <authorList>
            <person name="Franch-Gras L."/>
            <person name="Hahn C."/>
            <person name="Garcia-Roger E.M."/>
            <person name="Carmona M.J."/>
            <person name="Serra M."/>
            <person name="Gomez A."/>
        </authorList>
    </citation>
    <scope>NUCLEOTIDE SEQUENCE [LARGE SCALE GENOMIC DNA]</scope>
    <source>
        <strain evidence="1">HYR1</strain>
    </source>
</reference>
<comment type="caution">
    <text evidence="1">The sequence shown here is derived from an EMBL/GenBank/DDBJ whole genome shotgun (WGS) entry which is preliminary data.</text>
</comment>
<dbReference type="Proteomes" id="UP000276133">
    <property type="component" value="Unassembled WGS sequence"/>
</dbReference>
<proteinExistence type="predicted"/>
<dbReference type="AlphaFoldDB" id="A0A3M7PMC1"/>
<name>A0A3M7PMC1_BRAPC</name>
<accession>A0A3M7PMC1</accession>
<evidence type="ECO:0000313" key="1">
    <source>
        <dbReference type="EMBL" id="RNA00252.1"/>
    </source>
</evidence>
<evidence type="ECO:0000313" key="2">
    <source>
        <dbReference type="Proteomes" id="UP000276133"/>
    </source>
</evidence>
<protein>
    <submittedName>
        <fullName evidence="1">Uncharacterized protein</fullName>
    </submittedName>
</protein>